<dbReference type="PANTHER" id="PTHR35908">
    <property type="entry name" value="HYPOTHETICAL FUSION PROTEIN"/>
    <property type="match status" value="1"/>
</dbReference>
<dbReference type="RefSeq" id="WP_114025326.1">
    <property type="nucleotide sequence ID" value="NZ_JBEYTF010000045.1"/>
</dbReference>
<dbReference type="InterPro" id="IPR029068">
    <property type="entry name" value="Glyas_Bleomycin-R_OHBP_Dase"/>
</dbReference>
<reference evidence="2 3" key="1">
    <citation type="submission" date="2018-06" db="EMBL/GenBank/DDBJ databases">
        <title>Streptomyces reniochalinae sp. nov. and Streptomyces diacarnus sp. nov. from marine sponges.</title>
        <authorList>
            <person name="Li L."/>
        </authorList>
    </citation>
    <scope>NUCLEOTIDE SEQUENCE [LARGE SCALE GENOMIC DNA]</scope>
    <source>
        <strain evidence="2 3">LHW51701</strain>
    </source>
</reference>
<evidence type="ECO:0000313" key="2">
    <source>
        <dbReference type="EMBL" id="RCG15208.1"/>
    </source>
</evidence>
<dbReference type="EMBL" id="QOIN01000068">
    <property type="protein sequence ID" value="RCG15208.1"/>
    <property type="molecule type" value="Genomic_DNA"/>
</dbReference>
<dbReference type="Gene3D" id="3.10.180.10">
    <property type="entry name" value="2,3-Dihydroxybiphenyl 1,2-Dioxygenase, domain 1"/>
    <property type="match status" value="1"/>
</dbReference>
<organism evidence="2 3">
    <name type="scientific">Streptomyces diacarni</name>
    <dbReference type="NCBI Taxonomy" id="2800381"/>
    <lineage>
        <taxon>Bacteria</taxon>
        <taxon>Bacillati</taxon>
        <taxon>Actinomycetota</taxon>
        <taxon>Actinomycetes</taxon>
        <taxon>Kitasatosporales</taxon>
        <taxon>Streptomycetaceae</taxon>
        <taxon>Streptomyces</taxon>
    </lineage>
</organism>
<dbReference type="SUPFAM" id="SSF54593">
    <property type="entry name" value="Glyoxalase/Bleomycin resistance protein/Dihydroxybiphenyl dioxygenase"/>
    <property type="match status" value="1"/>
</dbReference>
<accession>A0A367EAW5</accession>
<feature type="domain" description="VOC" evidence="1">
    <location>
        <begin position="5"/>
        <end position="126"/>
    </location>
</feature>
<dbReference type="Proteomes" id="UP000252914">
    <property type="component" value="Unassembled WGS sequence"/>
</dbReference>
<evidence type="ECO:0000313" key="3">
    <source>
        <dbReference type="Proteomes" id="UP000252914"/>
    </source>
</evidence>
<dbReference type="InterPro" id="IPR041581">
    <property type="entry name" value="Glyoxalase_6"/>
</dbReference>
<dbReference type="PANTHER" id="PTHR35908:SF1">
    <property type="entry name" value="CONSERVED PROTEIN"/>
    <property type="match status" value="1"/>
</dbReference>
<comment type="caution">
    <text evidence="2">The sequence shown here is derived from an EMBL/GenBank/DDBJ whole genome shotgun (WGS) entry which is preliminary data.</text>
</comment>
<protein>
    <submittedName>
        <fullName evidence="2">VOC family protein</fullName>
    </submittedName>
</protein>
<keyword evidence="3" id="KW-1185">Reference proteome</keyword>
<dbReference type="AlphaFoldDB" id="A0A367EAW5"/>
<evidence type="ECO:0000259" key="1">
    <source>
        <dbReference type="PROSITE" id="PS51819"/>
    </source>
</evidence>
<sequence length="128" mass="14350">MAIPTMGVVVLDCPDTGRLADFYARMLGWKVDESRSDSTWTEVVDESGRRRLAFQEAPDLVPPEWPSGEHSQQLHLDLDVSPARIDEAEREVLALGARLLQDDGGGERDFRVYLDPVGHPFCLCLVDR</sequence>
<dbReference type="CDD" id="cd06587">
    <property type="entry name" value="VOC"/>
    <property type="match status" value="1"/>
</dbReference>
<dbReference type="Pfam" id="PF18029">
    <property type="entry name" value="Glyoxalase_6"/>
    <property type="match status" value="1"/>
</dbReference>
<dbReference type="InterPro" id="IPR037523">
    <property type="entry name" value="VOC_core"/>
</dbReference>
<gene>
    <name evidence="2" type="ORF">DTL70_30905</name>
</gene>
<name>A0A367EAW5_9ACTN</name>
<proteinExistence type="predicted"/>
<dbReference type="PROSITE" id="PS51819">
    <property type="entry name" value="VOC"/>
    <property type="match status" value="1"/>
</dbReference>